<accession>D6Y5H4</accession>
<keyword evidence="4 6" id="KW-1133">Transmembrane helix</keyword>
<feature type="transmembrane region" description="Helical" evidence="6">
    <location>
        <begin position="85"/>
        <end position="107"/>
    </location>
</feature>
<dbReference type="GO" id="GO:0005886">
    <property type="term" value="C:plasma membrane"/>
    <property type="evidence" value="ECO:0007669"/>
    <property type="project" value="UniProtKB-SubCell"/>
</dbReference>
<reference evidence="7 8" key="1">
    <citation type="submission" date="2010-01" db="EMBL/GenBank/DDBJ databases">
        <title>The complete genome of Thermobispora bispora DSM 43833.</title>
        <authorList>
            <consortium name="US DOE Joint Genome Institute (JGI-PGF)"/>
            <person name="Lucas S."/>
            <person name="Copeland A."/>
            <person name="Lapidus A."/>
            <person name="Glavina del Rio T."/>
            <person name="Dalin E."/>
            <person name="Tice H."/>
            <person name="Bruce D."/>
            <person name="Goodwin L."/>
            <person name="Pitluck S."/>
            <person name="Kyrpides N."/>
            <person name="Mavromatis K."/>
            <person name="Ivanova N."/>
            <person name="Mikhailova N."/>
            <person name="Chertkov O."/>
            <person name="Brettin T."/>
            <person name="Detter J.C."/>
            <person name="Han C."/>
            <person name="Larimer F."/>
            <person name="Land M."/>
            <person name="Hauser L."/>
            <person name="Markowitz V."/>
            <person name="Cheng J.-F."/>
            <person name="Hugenholtz P."/>
            <person name="Woyke T."/>
            <person name="Wu D."/>
            <person name="Jando M."/>
            <person name="Schneider S."/>
            <person name="Klenk H.-P."/>
            <person name="Eisen J.A."/>
        </authorList>
    </citation>
    <scope>NUCLEOTIDE SEQUENCE [LARGE SCALE GENOMIC DNA]</scope>
    <source>
        <strain evidence="8">ATCC 19993 / DSM 43833 / CBS 139.67 / JCM 10125 / KCTC 9307 / NBRC 14880 / R51</strain>
    </source>
</reference>
<dbReference type="PANTHER" id="PTHR39087:SF2">
    <property type="entry name" value="UPF0104 MEMBRANE PROTEIN MJ1595"/>
    <property type="match status" value="1"/>
</dbReference>
<feature type="transmembrane region" description="Helical" evidence="6">
    <location>
        <begin position="136"/>
        <end position="153"/>
    </location>
</feature>
<evidence type="ECO:0000256" key="3">
    <source>
        <dbReference type="ARBA" id="ARBA00022692"/>
    </source>
</evidence>
<evidence type="ECO:0000313" key="7">
    <source>
        <dbReference type="EMBL" id="ADG89369.1"/>
    </source>
</evidence>
<evidence type="ECO:0000256" key="1">
    <source>
        <dbReference type="ARBA" id="ARBA00004651"/>
    </source>
</evidence>
<feature type="transmembrane region" description="Helical" evidence="6">
    <location>
        <begin position="237"/>
        <end position="257"/>
    </location>
</feature>
<name>D6Y5H4_THEBD</name>
<keyword evidence="3 6" id="KW-0812">Transmembrane</keyword>
<evidence type="ECO:0000313" key="8">
    <source>
        <dbReference type="Proteomes" id="UP000006640"/>
    </source>
</evidence>
<evidence type="ECO:0000256" key="5">
    <source>
        <dbReference type="ARBA" id="ARBA00023136"/>
    </source>
</evidence>
<sequence length="356" mass="37356">MKSRWARVALSAMSFSLAVALVVYLPQILHVFTGATVHWHEIIAEFRRLDPPMIALMAVLWLASLWAYTFVMTGSLPGLTHTQALMMNAAGSAISNLLPFGGAAGVAVTFGMARSWGFGAGAFAVYTLVSGIWNSLFRFILPAVGIVCLLVAGKTTDPAVVTAGWTGAISLLVLVAAVAAALYSTRAAGLLGRWLDALLRLLPRRIRPADGAASARLARLRRDTAEIIHKNWAELSAGMIGFLGLQCLIMWCCLAATGTYPGLAETIAVFALSRVLTTALVTPSGAGIMESGVAALLVGAFGQPASGATAAAILFGFWTYTIEIPWGGLALGGWALLRGRRPGNASPALSEHARLP</sequence>
<evidence type="ECO:0000256" key="2">
    <source>
        <dbReference type="ARBA" id="ARBA00022475"/>
    </source>
</evidence>
<dbReference type="eggNOG" id="COG0392">
    <property type="taxonomic scope" value="Bacteria"/>
</dbReference>
<dbReference type="HOGENOM" id="CLU_056920_0_0_11"/>
<feature type="transmembrane region" description="Helical" evidence="6">
    <location>
        <begin position="12"/>
        <end position="33"/>
    </location>
</feature>
<proteinExistence type="predicted"/>
<dbReference type="KEGG" id="tbi:Tbis_2668"/>
<dbReference type="OrthoDB" id="5182677at2"/>
<keyword evidence="5 6" id="KW-0472">Membrane</keyword>
<feature type="transmembrane region" description="Helical" evidence="6">
    <location>
        <begin position="53"/>
        <end position="73"/>
    </location>
</feature>
<gene>
    <name evidence="7" type="ordered locus">Tbis_2668</name>
</gene>
<evidence type="ECO:0000256" key="4">
    <source>
        <dbReference type="ARBA" id="ARBA00022989"/>
    </source>
</evidence>
<feature type="transmembrane region" description="Helical" evidence="6">
    <location>
        <begin position="159"/>
        <end position="183"/>
    </location>
</feature>
<keyword evidence="8" id="KW-1185">Reference proteome</keyword>
<comment type="subcellular location">
    <subcellularLocation>
        <location evidence="1">Cell membrane</location>
        <topology evidence="1">Multi-pass membrane protein</topology>
    </subcellularLocation>
</comment>
<organism evidence="7 8">
    <name type="scientific">Thermobispora bispora (strain ATCC 19993 / DSM 43833 / CBS 139.67 / JCM 10125 / KCTC 9307 / NBRC 14880 / R51)</name>
    <dbReference type="NCBI Taxonomy" id="469371"/>
    <lineage>
        <taxon>Bacteria</taxon>
        <taxon>Bacillati</taxon>
        <taxon>Actinomycetota</taxon>
        <taxon>Actinomycetes</taxon>
        <taxon>Streptosporangiales</taxon>
        <taxon>Streptosporangiaceae</taxon>
        <taxon>Thermobispora</taxon>
    </lineage>
</organism>
<dbReference type="PANTHER" id="PTHR39087">
    <property type="entry name" value="UPF0104 MEMBRANE PROTEIN MJ1595"/>
    <property type="match status" value="1"/>
</dbReference>
<dbReference type="AlphaFoldDB" id="D6Y5H4"/>
<evidence type="ECO:0000256" key="6">
    <source>
        <dbReference type="SAM" id="Phobius"/>
    </source>
</evidence>
<protein>
    <submittedName>
        <fullName evidence="7">Uncharacterized protein</fullName>
    </submittedName>
</protein>
<dbReference type="InterPro" id="IPR022791">
    <property type="entry name" value="L-PG_synthase/AglD"/>
</dbReference>
<dbReference type="Proteomes" id="UP000006640">
    <property type="component" value="Chromosome"/>
</dbReference>
<dbReference type="Pfam" id="PF03706">
    <property type="entry name" value="LPG_synthase_TM"/>
    <property type="match status" value="1"/>
</dbReference>
<dbReference type="RefSeq" id="WP_013132902.1">
    <property type="nucleotide sequence ID" value="NC_014165.1"/>
</dbReference>
<keyword evidence="2" id="KW-1003">Cell membrane</keyword>
<feature type="transmembrane region" description="Helical" evidence="6">
    <location>
        <begin position="320"/>
        <end position="337"/>
    </location>
</feature>
<dbReference type="STRING" id="469371.Tbis_2668"/>
<dbReference type="EMBL" id="CP001874">
    <property type="protein sequence ID" value="ADG89369.1"/>
    <property type="molecule type" value="Genomic_DNA"/>
</dbReference>